<dbReference type="AlphaFoldDB" id="A0A1T5INF2"/>
<protein>
    <submittedName>
        <fullName evidence="3">FecR family protein</fullName>
    </submittedName>
</protein>
<evidence type="ECO:0000259" key="2">
    <source>
        <dbReference type="Pfam" id="PF16344"/>
    </source>
</evidence>
<dbReference type="Pfam" id="PF16344">
    <property type="entry name" value="FecR_C"/>
    <property type="match status" value="1"/>
</dbReference>
<sequence>MSNLDDLIQRYLNNTASDEDRAALKAMIQSEECEAQIKNTISEDLRVEMLQKRLPDLESQIRSEAIYQRILATRAQSEAEKMWVERESQIEAPSTGKYLKRVWYAAASFVVLTTASVLLYTQYKQTQQPTAFIDQPSEQWIKISNSGTALQKIALNDGSVISLEPGSEVRYPEKFDAKREVYLSGEAFFEIAKDAAHPFLVYTNEVTTKVLGTSFRIKARQQSKEIVVAVTTGKVSVYAKPAGAGFLSKSVQEVTLTPNLQAIYSRSDQSVVKQIVESPKVIAPQSLPKDYYTNTQVVQILSELGKSYGVEIKYDKEALANCTLVSDVMDGEGLYDQLEVICHALGGRYSIEGTAIVIEAGGCNQIDVKP</sequence>
<dbReference type="Pfam" id="PF04773">
    <property type="entry name" value="FecR"/>
    <property type="match status" value="1"/>
</dbReference>
<feature type="domain" description="FecR protein" evidence="1">
    <location>
        <begin position="150"/>
        <end position="235"/>
    </location>
</feature>
<keyword evidence="4" id="KW-1185">Reference proteome</keyword>
<dbReference type="EMBL" id="FUZU01000001">
    <property type="protein sequence ID" value="SKC40558.1"/>
    <property type="molecule type" value="Genomic_DNA"/>
</dbReference>
<dbReference type="RefSeq" id="WP_079684845.1">
    <property type="nucleotide sequence ID" value="NZ_FUZU01000001.1"/>
</dbReference>
<dbReference type="STRING" id="688867.SAMN05660236_0198"/>
<dbReference type="OrthoDB" id="645173at2"/>
<dbReference type="PIRSF" id="PIRSF018266">
    <property type="entry name" value="FecR"/>
    <property type="match status" value="1"/>
</dbReference>
<dbReference type="PANTHER" id="PTHR30273:SF2">
    <property type="entry name" value="PROTEIN FECR"/>
    <property type="match status" value="1"/>
</dbReference>
<dbReference type="InterPro" id="IPR006860">
    <property type="entry name" value="FecR"/>
</dbReference>
<reference evidence="3 4" key="1">
    <citation type="submission" date="2017-02" db="EMBL/GenBank/DDBJ databases">
        <authorList>
            <person name="Peterson S.W."/>
        </authorList>
    </citation>
    <scope>NUCLEOTIDE SEQUENCE [LARGE SCALE GENOMIC DNA]</scope>
    <source>
        <strain evidence="3 4">DSM 25262</strain>
    </source>
</reference>
<feature type="domain" description="Protein FecR C-terminal" evidence="2">
    <location>
        <begin position="292"/>
        <end position="358"/>
    </location>
</feature>
<dbReference type="InterPro" id="IPR032508">
    <property type="entry name" value="FecR_C"/>
</dbReference>
<proteinExistence type="predicted"/>
<evidence type="ECO:0000313" key="4">
    <source>
        <dbReference type="Proteomes" id="UP000190961"/>
    </source>
</evidence>
<accession>A0A1T5INF2</accession>
<dbReference type="PANTHER" id="PTHR30273">
    <property type="entry name" value="PERIPLASMIC SIGNAL SENSOR AND SIGMA FACTOR ACTIVATOR FECR-RELATED"/>
    <property type="match status" value="1"/>
</dbReference>
<evidence type="ECO:0000259" key="1">
    <source>
        <dbReference type="Pfam" id="PF04773"/>
    </source>
</evidence>
<gene>
    <name evidence="3" type="ORF">SAMN05660236_0198</name>
</gene>
<organism evidence="3 4">
    <name type="scientific">Ohtaekwangia koreensis</name>
    <dbReference type="NCBI Taxonomy" id="688867"/>
    <lineage>
        <taxon>Bacteria</taxon>
        <taxon>Pseudomonadati</taxon>
        <taxon>Bacteroidota</taxon>
        <taxon>Cytophagia</taxon>
        <taxon>Cytophagales</taxon>
        <taxon>Fulvivirgaceae</taxon>
        <taxon>Ohtaekwangia</taxon>
    </lineage>
</organism>
<dbReference type="GO" id="GO:0016989">
    <property type="term" value="F:sigma factor antagonist activity"/>
    <property type="evidence" value="ECO:0007669"/>
    <property type="project" value="TreeGrafter"/>
</dbReference>
<dbReference type="Proteomes" id="UP000190961">
    <property type="component" value="Unassembled WGS sequence"/>
</dbReference>
<dbReference type="Gene3D" id="2.60.120.1440">
    <property type="match status" value="1"/>
</dbReference>
<evidence type="ECO:0000313" key="3">
    <source>
        <dbReference type="EMBL" id="SKC40558.1"/>
    </source>
</evidence>
<name>A0A1T5INF2_9BACT</name>
<dbReference type="InterPro" id="IPR012373">
    <property type="entry name" value="Ferrdict_sens_TM"/>
</dbReference>
<dbReference type="Gene3D" id="3.55.50.30">
    <property type="match status" value="1"/>
</dbReference>